<evidence type="ECO:0000256" key="2">
    <source>
        <dbReference type="ARBA" id="ARBA00023242"/>
    </source>
</evidence>
<accession>A0A5J4WM82</accession>
<dbReference type="Pfam" id="PF08701">
    <property type="entry name" value="GN3L_Grn1"/>
    <property type="match status" value="1"/>
</dbReference>
<name>A0A5J4WM82_9EUKA</name>
<evidence type="ECO:0000313" key="5">
    <source>
        <dbReference type="EMBL" id="KAA6395369.1"/>
    </source>
</evidence>
<keyword evidence="2" id="KW-0539">Nucleus</keyword>
<dbReference type="AlphaFoldDB" id="A0A5J4WM82"/>
<protein>
    <recommendedName>
        <fullName evidence="4">Guanine nucleotide-binding protein-like 3 N-terminal domain-containing protein</fullName>
    </recommendedName>
</protein>
<feature type="domain" description="Guanine nucleotide-binding protein-like 3 N-terminal" evidence="4">
    <location>
        <begin position="2"/>
        <end position="52"/>
    </location>
</feature>
<feature type="compositionally biased region" description="Polar residues" evidence="3">
    <location>
        <begin position="63"/>
        <end position="86"/>
    </location>
</feature>
<reference evidence="5 6" key="1">
    <citation type="submission" date="2019-03" db="EMBL/GenBank/DDBJ databases">
        <title>Single cell metagenomics reveals metabolic interactions within the superorganism composed of flagellate Streblomastix strix and complex community of Bacteroidetes bacteria on its surface.</title>
        <authorList>
            <person name="Treitli S.C."/>
            <person name="Kolisko M."/>
            <person name="Husnik F."/>
            <person name="Keeling P."/>
            <person name="Hampl V."/>
        </authorList>
    </citation>
    <scope>NUCLEOTIDE SEQUENCE [LARGE SCALE GENOMIC DNA]</scope>
    <source>
        <strain evidence="5">ST1C</strain>
    </source>
</reference>
<dbReference type="OrthoDB" id="10266128at2759"/>
<dbReference type="Proteomes" id="UP000324800">
    <property type="component" value="Unassembled WGS sequence"/>
</dbReference>
<gene>
    <name evidence="5" type="ORF">EZS28_009101</name>
</gene>
<dbReference type="GO" id="GO:0005634">
    <property type="term" value="C:nucleus"/>
    <property type="evidence" value="ECO:0007669"/>
    <property type="project" value="UniProtKB-SubCell"/>
</dbReference>
<sequence>MAKLNPVKKGQRKDPPIPNACPFKDKLLEQAERLRQQMKEDKEEERIESRKSRILAERRKATSVKQSQIIKQDNVSQKIIQTNNYGNEKVNEKGNRKKRKNSESGNN</sequence>
<organism evidence="5 6">
    <name type="scientific">Streblomastix strix</name>
    <dbReference type="NCBI Taxonomy" id="222440"/>
    <lineage>
        <taxon>Eukaryota</taxon>
        <taxon>Metamonada</taxon>
        <taxon>Preaxostyla</taxon>
        <taxon>Oxymonadida</taxon>
        <taxon>Streblomastigidae</taxon>
        <taxon>Streblomastix</taxon>
    </lineage>
</organism>
<evidence type="ECO:0000313" key="6">
    <source>
        <dbReference type="Proteomes" id="UP000324800"/>
    </source>
</evidence>
<evidence type="ECO:0000259" key="4">
    <source>
        <dbReference type="Pfam" id="PF08701"/>
    </source>
</evidence>
<comment type="caution">
    <text evidence="5">The sequence shown here is derived from an EMBL/GenBank/DDBJ whole genome shotgun (WGS) entry which is preliminary data.</text>
</comment>
<evidence type="ECO:0000256" key="1">
    <source>
        <dbReference type="ARBA" id="ARBA00004123"/>
    </source>
</evidence>
<comment type="subcellular location">
    <subcellularLocation>
        <location evidence="1">Nucleus</location>
    </subcellularLocation>
</comment>
<feature type="compositionally biased region" description="Basic and acidic residues" evidence="3">
    <location>
        <begin position="35"/>
        <end position="60"/>
    </location>
</feature>
<feature type="region of interest" description="Disordered" evidence="3">
    <location>
        <begin position="1"/>
        <end position="23"/>
    </location>
</feature>
<dbReference type="InterPro" id="IPR014813">
    <property type="entry name" value="Gnl3_N_dom"/>
</dbReference>
<proteinExistence type="predicted"/>
<dbReference type="EMBL" id="SNRW01001702">
    <property type="protein sequence ID" value="KAA6395369.1"/>
    <property type="molecule type" value="Genomic_DNA"/>
</dbReference>
<feature type="region of interest" description="Disordered" evidence="3">
    <location>
        <begin position="35"/>
        <end position="107"/>
    </location>
</feature>
<evidence type="ECO:0000256" key="3">
    <source>
        <dbReference type="SAM" id="MobiDB-lite"/>
    </source>
</evidence>